<dbReference type="KEGG" id="cbr:CBG_10357"/>
<dbReference type="EMBL" id="HE600930">
    <property type="protein sequence ID" value="CAP29791.1"/>
    <property type="molecule type" value="Genomic_DNA"/>
</dbReference>
<feature type="transmembrane region" description="Helical" evidence="1">
    <location>
        <begin position="47"/>
        <end position="73"/>
    </location>
</feature>
<proteinExistence type="predicted"/>
<sequence>MISFENWKSMLIYSQWIGGTLGVIFNLFLILLIIYRSPQHLGVYKYLMMYISIVQTVFSILDVISKSITFSYGSVFMGFRYFKHSNIGRAQGFHLLSVHGGTFGAIISLFGVHFVYRYGVVDLAFRKRFLSGWKLVLIFLTPILAFIWWTSVVLLCFGPSSESDSLMRISLLQGCDTRIEDISYFIVQYHSLSEFNQLSPVWSTFFGMACIWIITSSSIFCVVYFGIKCYVKITKALKNSKMSSFYTKSIQHQLFVALVFQTLIPLILMYGPAGILFSCPMLNIEVGVWSSFVSATIVIYPAVDPLPTMFIVESYRKTILCK</sequence>
<feature type="transmembrane region" description="Helical" evidence="1">
    <location>
        <begin position="93"/>
        <end position="116"/>
    </location>
</feature>
<keyword evidence="3" id="KW-1185">Reference proteome</keyword>
<dbReference type="RefSeq" id="XP_002635716.1">
    <property type="nucleotide sequence ID" value="XM_002635670.1"/>
</dbReference>
<feature type="transmembrane region" description="Helical" evidence="1">
    <location>
        <begin position="12"/>
        <end position="35"/>
    </location>
</feature>
<dbReference type="SUPFAM" id="SSF81321">
    <property type="entry name" value="Family A G protein-coupled receptor-like"/>
    <property type="match status" value="1"/>
</dbReference>
<keyword evidence="1" id="KW-1133">Transmembrane helix</keyword>
<feature type="transmembrane region" description="Helical" evidence="1">
    <location>
        <begin position="205"/>
        <end position="231"/>
    </location>
</feature>
<evidence type="ECO:0000256" key="1">
    <source>
        <dbReference type="SAM" id="Phobius"/>
    </source>
</evidence>
<dbReference type="PANTHER" id="PTHR22943">
    <property type="entry name" value="7-TRANSMEMBRANE DOMAIN RECEPTOR C.ELEGANS"/>
    <property type="match status" value="1"/>
</dbReference>
<feature type="transmembrane region" description="Helical" evidence="1">
    <location>
        <begin position="252"/>
        <end position="277"/>
    </location>
</feature>
<dbReference type="PANTHER" id="PTHR22943:SF109">
    <property type="entry name" value="SEVEN TM RECEPTOR"/>
    <property type="match status" value="1"/>
</dbReference>
<dbReference type="GO" id="GO:0005886">
    <property type="term" value="C:plasma membrane"/>
    <property type="evidence" value="ECO:0000318"/>
    <property type="project" value="GO_Central"/>
</dbReference>
<evidence type="ECO:0000313" key="4">
    <source>
        <dbReference type="WormBase" id="CBG10357"/>
    </source>
</evidence>
<protein>
    <submittedName>
        <fullName evidence="2">Protein CBG10357</fullName>
    </submittedName>
</protein>
<dbReference type="eggNOG" id="ENOG502TGNZ">
    <property type="taxonomic scope" value="Eukaryota"/>
</dbReference>
<gene>
    <name evidence="2 4" type="ORF">CBG10357</name>
    <name evidence="2" type="ORF">CBG_10357</name>
</gene>
<dbReference type="HOGENOM" id="CLU_036335_2_0_1"/>
<evidence type="ECO:0000313" key="3">
    <source>
        <dbReference type="Proteomes" id="UP000008549"/>
    </source>
</evidence>
<reference evidence="2 3" key="1">
    <citation type="journal article" date="2003" name="PLoS Biol.">
        <title>The genome sequence of Caenorhabditis briggsae: a platform for comparative genomics.</title>
        <authorList>
            <person name="Stein L.D."/>
            <person name="Bao Z."/>
            <person name="Blasiar D."/>
            <person name="Blumenthal T."/>
            <person name="Brent M.R."/>
            <person name="Chen N."/>
            <person name="Chinwalla A."/>
            <person name="Clarke L."/>
            <person name="Clee C."/>
            <person name="Coghlan A."/>
            <person name="Coulson A."/>
            <person name="D'Eustachio P."/>
            <person name="Fitch D.H."/>
            <person name="Fulton L.A."/>
            <person name="Fulton R.E."/>
            <person name="Griffiths-Jones S."/>
            <person name="Harris T.W."/>
            <person name="Hillier L.W."/>
            <person name="Kamath R."/>
            <person name="Kuwabara P.E."/>
            <person name="Mardis E.R."/>
            <person name="Marra M.A."/>
            <person name="Miner T.L."/>
            <person name="Minx P."/>
            <person name="Mullikin J.C."/>
            <person name="Plumb R.W."/>
            <person name="Rogers J."/>
            <person name="Schein J.E."/>
            <person name="Sohrmann M."/>
            <person name="Spieth J."/>
            <person name="Stajich J.E."/>
            <person name="Wei C."/>
            <person name="Willey D."/>
            <person name="Wilson R.K."/>
            <person name="Durbin R."/>
            <person name="Waterston R.H."/>
        </authorList>
    </citation>
    <scope>NUCLEOTIDE SEQUENCE [LARGE SCALE GENOMIC DNA]</scope>
    <source>
        <strain evidence="2 3">AF16</strain>
    </source>
</reference>
<feature type="transmembrane region" description="Helical" evidence="1">
    <location>
        <begin position="289"/>
        <end position="312"/>
    </location>
</feature>
<accession>A8XB11</accession>
<organism evidence="2 3">
    <name type="scientific">Caenorhabditis briggsae</name>
    <dbReference type="NCBI Taxonomy" id="6238"/>
    <lineage>
        <taxon>Eukaryota</taxon>
        <taxon>Metazoa</taxon>
        <taxon>Ecdysozoa</taxon>
        <taxon>Nematoda</taxon>
        <taxon>Chromadorea</taxon>
        <taxon>Rhabditida</taxon>
        <taxon>Rhabditina</taxon>
        <taxon>Rhabditomorpha</taxon>
        <taxon>Rhabditoidea</taxon>
        <taxon>Rhabditidae</taxon>
        <taxon>Peloderinae</taxon>
        <taxon>Caenorhabditis</taxon>
    </lineage>
</organism>
<dbReference type="GO" id="GO:0038022">
    <property type="term" value="F:G protein-coupled olfactory receptor activity"/>
    <property type="evidence" value="ECO:0000318"/>
    <property type="project" value="GO_Central"/>
</dbReference>
<dbReference type="AlphaFoldDB" id="A8XB11"/>
<dbReference type="GO" id="GO:0007186">
    <property type="term" value="P:G protein-coupled receptor signaling pathway"/>
    <property type="evidence" value="ECO:0000318"/>
    <property type="project" value="GO_Central"/>
</dbReference>
<feature type="transmembrane region" description="Helical" evidence="1">
    <location>
        <begin position="136"/>
        <end position="160"/>
    </location>
</feature>
<keyword evidence="1" id="KW-0472">Membrane</keyword>
<dbReference type="Proteomes" id="UP000008549">
    <property type="component" value="Unassembled WGS sequence"/>
</dbReference>
<dbReference type="CTD" id="8577710"/>
<name>A8XB11_CAEBR</name>
<dbReference type="InParanoid" id="A8XB11"/>
<reference evidence="2 3" key="2">
    <citation type="journal article" date="2011" name="PLoS Genet.">
        <title>Caenorhabditis briggsae recombinant inbred line genotypes reveal inter-strain incompatibility and the evolution of recombination.</title>
        <authorList>
            <person name="Ross J.A."/>
            <person name="Koboldt D.C."/>
            <person name="Staisch J.E."/>
            <person name="Chamberlin H.M."/>
            <person name="Gupta B.P."/>
            <person name="Miller R.D."/>
            <person name="Baird S.E."/>
            <person name="Haag E.S."/>
        </authorList>
    </citation>
    <scope>NUCLEOTIDE SEQUENCE [LARGE SCALE GENOMIC DNA]</scope>
    <source>
        <strain evidence="2 3">AF16</strain>
    </source>
</reference>
<dbReference type="Pfam" id="PF10326">
    <property type="entry name" value="7TM_GPCR_Str"/>
    <property type="match status" value="1"/>
</dbReference>
<dbReference type="WormBase" id="CBG10357">
    <property type="protein sequence ID" value="CBP24958"/>
    <property type="gene ID" value="WBGene00031759"/>
</dbReference>
<dbReference type="GeneID" id="8577710"/>
<keyword evidence="1" id="KW-0812">Transmembrane</keyword>
<dbReference type="InterPro" id="IPR019428">
    <property type="entry name" value="7TM_GPCR_serpentine_rcpt_Str"/>
</dbReference>
<dbReference type="GO" id="GO:0042048">
    <property type="term" value="P:olfactory behavior"/>
    <property type="evidence" value="ECO:0000318"/>
    <property type="project" value="GO_Central"/>
</dbReference>
<evidence type="ECO:0000313" key="2">
    <source>
        <dbReference type="EMBL" id="CAP29791.1"/>
    </source>
</evidence>